<keyword evidence="3 5" id="KW-0378">Hydrolase</keyword>
<organism evidence="5 6">
    <name type="scientific">Roridomyces roridus</name>
    <dbReference type="NCBI Taxonomy" id="1738132"/>
    <lineage>
        <taxon>Eukaryota</taxon>
        <taxon>Fungi</taxon>
        <taxon>Dikarya</taxon>
        <taxon>Basidiomycota</taxon>
        <taxon>Agaricomycotina</taxon>
        <taxon>Agaricomycetes</taxon>
        <taxon>Agaricomycetidae</taxon>
        <taxon>Agaricales</taxon>
        <taxon>Marasmiineae</taxon>
        <taxon>Mycenaceae</taxon>
        <taxon>Roridomyces</taxon>
    </lineage>
</organism>
<evidence type="ECO:0000256" key="3">
    <source>
        <dbReference type="ARBA" id="ARBA00022801"/>
    </source>
</evidence>
<proteinExistence type="inferred from homology"/>
<dbReference type="GO" id="GO:0097176">
    <property type="term" value="P:epoxide metabolic process"/>
    <property type="evidence" value="ECO:0007669"/>
    <property type="project" value="TreeGrafter"/>
</dbReference>
<protein>
    <submittedName>
        <fullName evidence="5">Epoxide hydrolase N terminus-domain-containing protein</fullName>
    </submittedName>
</protein>
<reference evidence="5" key="1">
    <citation type="submission" date="2023-03" db="EMBL/GenBank/DDBJ databases">
        <title>Massive genome expansion in bonnet fungi (Mycena s.s.) driven by repeated elements and novel gene families across ecological guilds.</title>
        <authorList>
            <consortium name="Lawrence Berkeley National Laboratory"/>
            <person name="Harder C.B."/>
            <person name="Miyauchi S."/>
            <person name="Viragh M."/>
            <person name="Kuo A."/>
            <person name="Thoen E."/>
            <person name="Andreopoulos B."/>
            <person name="Lu D."/>
            <person name="Skrede I."/>
            <person name="Drula E."/>
            <person name="Henrissat B."/>
            <person name="Morin E."/>
            <person name="Kohler A."/>
            <person name="Barry K."/>
            <person name="LaButti K."/>
            <person name="Morin E."/>
            <person name="Salamov A."/>
            <person name="Lipzen A."/>
            <person name="Mereny Z."/>
            <person name="Hegedus B."/>
            <person name="Baldrian P."/>
            <person name="Stursova M."/>
            <person name="Weitz H."/>
            <person name="Taylor A."/>
            <person name="Grigoriev I.V."/>
            <person name="Nagy L.G."/>
            <person name="Martin F."/>
            <person name="Kauserud H."/>
        </authorList>
    </citation>
    <scope>NUCLEOTIDE SEQUENCE</scope>
    <source>
        <strain evidence="5">9284</strain>
    </source>
</reference>
<name>A0AAD7B8P5_9AGAR</name>
<dbReference type="Pfam" id="PF06441">
    <property type="entry name" value="EHN"/>
    <property type="match status" value="1"/>
</dbReference>
<evidence type="ECO:0000256" key="2">
    <source>
        <dbReference type="ARBA" id="ARBA00022797"/>
    </source>
</evidence>
<keyword evidence="6" id="KW-1185">Reference proteome</keyword>
<dbReference type="PANTHER" id="PTHR21661:SF35">
    <property type="entry name" value="EPOXIDE HYDROLASE"/>
    <property type="match status" value="1"/>
</dbReference>
<evidence type="ECO:0000256" key="1">
    <source>
        <dbReference type="ARBA" id="ARBA00010088"/>
    </source>
</evidence>
<dbReference type="Proteomes" id="UP001221142">
    <property type="component" value="Unassembled WGS sequence"/>
</dbReference>
<evidence type="ECO:0000313" key="5">
    <source>
        <dbReference type="EMBL" id="KAJ7613433.1"/>
    </source>
</evidence>
<feature type="domain" description="Epoxide hydrolase N-terminal" evidence="4">
    <location>
        <begin position="5"/>
        <end position="119"/>
    </location>
</feature>
<gene>
    <name evidence="5" type="ORF">FB45DRAFT_1111914</name>
</gene>
<comment type="similarity">
    <text evidence="1">Belongs to the peptidase S33 family.</text>
</comment>
<evidence type="ECO:0000313" key="6">
    <source>
        <dbReference type="Proteomes" id="UP001221142"/>
    </source>
</evidence>
<sequence>MSSERPFRISIPDDSISLLQQKLRLATFPDELDDAGWEYGAPLQGGIGIGISDIGSKNGYDWRQHEAQLNAELPQFTRDVEVDGNGALNTHYVHQRSEAENAIPVLFVHGWWPGSFIEVRKILPLLTLTELPRRSSQFTRVRPRTKKFGIDQYAEAI</sequence>
<dbReference type="InterPro" id="IPR010497">
    <property type="entry name" value="Epoxide_hydro_N"/>
</dbReference>
<dbReference type="PANTHER" id="PTHR21661">
    <property type="entry name" value="EPOXIDE HYDROLASE 1-RELATED"/>
    <property type="match status" value="1"/>
</dbReference>
<dbReference type="EMBL" id="JARKIF010000028">
    <property type="protein sequence ID" value="KAJ7613433.1"/>
    <property type="molecule type" value="Genomic_DNA"/>
</dbReference>
<accession>A0AAD7B8P5</accession>
<dbReference type="GO" id="GO:0004301">
    <property type="term" value="F:epoxide hydrolase activity"/>
    <property type="evidence" value="ECO:0007669"/>
    <property type="project" value="TreeGrafter"/>
</dbReference>
<dbReference type="SUPFAM" id="SSF53474">
    <property type="entry name" value="alpha/beta-Hydrolases"/>
    <property type="match status" value="1"/>
</dbReference>
<comment type="caution">
    <text evidence="5">The sequence shown here is derived from an EMBL/GenBank/DDBJ whole genome shotgun (WGS) entry which is preliminary data.</text>
</comment>
<keyword evidence="2" id="KW-0058">Aromatic hydrocarbons catabolism</keyword>
<dbReference type="InterPro" id="IPR029058">
    <property type="entry name" value="AB_hydrolase_fold"/>
</dbReference>
<dbReference type="Gene3D" id="3.40.50.1820">
    <property type="entry name" value="alpha/beta hydrolase"/>
    <property type="match status" value="1"/>
</dbReference>
<dbReference type="AlphaFoldDB" id="A0AAD7B8P5"/>
<evidence type="ECO:0000259" key="4">
    <source>
        <dbReference type="Pfam" id="PF06441"/>
    </source>
</evidence>